<dbReference type="Proteomes" id="UP001057868">
    <property type="component" value="Unassembled WGS sequence"/>
</dbReference>
<dbReference type="Pfam" id="PF02272">
    <property type="entry name" value="DHHA1"/>
    <property type="match status" value="1"/>
</dbReference>
<comment type="caution">
    <text evidence="3">The sequence shown here is derived from an EMBL/GenBank/DDBJ whole genome shotgun (WGS) entry which is preliminary data.</text>
</comment>
<organism evidence="3 4">
    <name type="scientific">Clostridium folliculivorans</name>
    <dbReference type="NCBI Taxonomy" id="2886038"/>
    <lineage>
        <taxon>Bacteria</taxon>
        <taxon>Bacillati</taxon>
        <taxon>Bacillota</taxon>
        <taxon>Clostridia</taxon>
        <taxon>Eubacteriales</taxon>
        <taxon>Clostridiaceae</taxon>
        <taxon>Clostridium</taxon>
    </lineage>
</organism>
<dbReference type="PANTHER" id="PTHR47618">
    <property type="entry name" value="BIFUNCTIONAL OLIGORIBONUCLEASE AND PAP PHOSPHATASE NRNA"/>
    <property type="match status" value="1"/>
</dbReference>
<protein>
    <submittedName>
        <fullName evidence="3">DHH family protein</fullName>
    </submittedName>
</protein>
<name>A0A9W6DA25_9CLOT</name>
<reference evidence="3" key="1">
    <citation type="journal article" date="2023" name="Int. J. Syst. Evol. Microbiol.">
        <title>&lt;i&gt;Clostridium folliculivorans&lt;/i&gt; sp. nov., isolated from soil samples of an organic paddy in Japan.</title>
        <authorList>
            <person name="Tazawa J."/>
            <person name="Kobayashi H."/>
            <person name="Tanizawa Y."/>
            <person name="Uchino A."/>
            <person name="Tanaka F."/>
            <person name="Urashima Y."/>
            <person name="Miura S."/>
            <person name="Sakamoto M."/>
            <person name="Ohkuma M."/>
            <person name="Tohno M."/>
        </authorList>
    </citation>
    <scope>NUCLEOTIDE SEQUENCE</scope>
    <source>
        <strain evidence="3">D1-1</strain>
    </source>
</reference>
<dbReference type="InterPro" id="IPR001667">
    <property type="entry name" value="DDH_dom"/>
</dbReference>
<dbReference type="InterPro" id="IPR003156">
    <property type="entry name" value="DHHA1_dom"/>
</dbReference>
<keyword evidence="4" id="KW-1185">Reference proteome</keyword>
<evidence type="ECO:0000313" key="3">
    <source>
        <dbReference type="EMBL" id="GKU24749.1"/>
    </source>
</evidence>
<dbReference type="Pfam" id="PF01368">
    <property type="entry name" value="DHH"/>
    <property type="match status" value="1"/>
</dbReference>
<dbReference type="EMBL" id="BQXY01000002">
    <property type="protein sequence ID" value="GKU24749.1"/>
    <property type="molecule type" value="Genomic_DNA"/>
</dbReference>
<evidence type="ECO:0000259" key="2">
    <source>
        <dbReference type="Pfam" id="PF02272"/>
    </source>
</evidence>
<sequence>MTLHEIANKILPMNKIGITFHVSPDGDAAGSVLSLYQALKKIGKEAYMISKDTISYNLSFLPFSNELNGECVSPKEDSDCVIILDCGNKERISADLEGFQGTIINIDHHLSNDLYGDLNFIDVTASATAEIVYSLIKLLNAEIDSDIAKCLYTALVTDTGSFRHSNATPTTHAIASELLKFNINHSDIHSNIFDNKPFEKLKLIGDVLGNTELIYEGKLAVMEITRDTINRLNIVLDDSSDIISQGLQIRGVEGAVLFREVEDGVKVSLRSKKYLNVNKVASVFGGGGHVRASGITMKNISLNEAKNLVLNQIKEEI</sequence>
<dbReference type="InterPro" id="IPR051319">
    <property type="entry name" value="Oligoribo/pAp-PDE_c-di-AMP_PDE"/>
</dbReference>
<evidence type="ECO:0000259" key="1">
    <source>
        <dbReference type="Pfam" id="PF01368"/>
    </source>
</evidence>
<dbReference type="RefSeq" id="WP_261851749.1">
    <property type="nucleotide sequence ID" value="NZ_BQXY01000002.1"/>
</dbReference>
<feature type="domain" description="DDH" evidence="1">
    <location>
        <begin position="15"/>
        <end position="154"/>
    </location>
</feature>
<dbReference type="Gene3D" id="3.10.310.30">
    <property type="match status" value="1"/>
</dbReference>
<gene>
    <name evidence="3" type="ORF">CFOLD11_15750</name>
</gene>
<dbReference type="SUPFAM" id="SSF64182">
    <property type="entry name" value="DHH phosphoesterases"/>
    <property type="match status" value="1"/>
</dbReference>
<proteinExistence type="predicted"/>
<evidence type="ECO:0000313" key="4">
    <source>
        <dbReference type="Proteomes" id="UP001057868"/>
    </source>
</evidence>
<dbReference type="InterPro" id="IPR038763">
    <property type="entry name" value="DHH_sf"/>
</dbReference>
<accession>A0A9W6DA25</accession>
<dbReference type="GO" id="GO:0003676">
    <property type="term" value="F:nucleic acid binding"/>
    <property type="evidence" value="ECO:0007669"/>
    <property type="project" value="InterPro"/>
</dbReference>
<feature type="domain" description="DHHA1" evidence="2">
    <location>
        <begin position="237"/>
        <end position="314"/>
    </location>
</feature>
<dbReference type="Gene3D" id="3.90.1640.10">
    <property type="entry name" value="inorganic pyrophosphatase (n-terminal core)"/>
    <property type="match status" value="1"/>
</dbReference>
<dbReference type="AlphaFoldDB" id="A0A9W6DA25"/>
<dbReference type="PANTHER" id="PTHR47618:SF1">
    <property type="entry name" value="BIFUNCTIONAL OLIGORIBONUCLEASE AND PAP PHOSPHATASE NRNA"/>
    <property type="match status" value="1"/>
</dbReference>